<dbReference type="GO" id="GO:0006508">
    <property type="term" value="P:proteolysis"/>
    <property type="evidence" value="ECO:0007669"/>
    <property type="project" value="UniProtKB-KW"/>
</dbReference>
<organism evidence="1">
    <name type="scientific">Myoviridae sp. ctshb19</name>
    <dbReference type="NCBI Taxonomy" id="2825194"/>
    <lineage>
        <taxon>Viruses</taxon>
        <taxon>Duplodnaviria</taxon>
        <taxon>Heunggongvirae</taxon>
        <taxon>Uroviricota</taxon>
        <taxon>Caudoviricetes</taxon>
    </lineage>
</organism>
<keyword evidence="1" id="KW-0378">Hydrolase</keyword>
<proteinExistence type="predicted"/>
<dbReference type="GO" id="GO:0008233">
    <property type="term" value="F:peptidase activity"/>
    <property type="evidence" value="ECO:0007669"/>
    <property type="project" value="UniProtKB-KW"/>
</dbReference>
<reference evidence="1" key="1">
    <citation type="journal article" date="2021" name="Proc. Natl. Acad. Sci. U.S.A.">
        <title>A Catalog of Tens of Thousands of Viruses from Human Metagenomes Reveals Hidden Associations with Chronic Diseases.</title>
        <authorList>
            <person name="Tisza M.J."/>
            <person name="Buck C.B."/>
        </authorList>
    </citation>
    <scope>NUCLEOTIDE SEQUENCE</scope>
    <source>
        <strain evidence="1">Ctshb19</strain>
    </source>
</reference>
<keyword evidence="1" id="KW-0547">Nucleotide-binding</keyword>
<keyword evidence="1" id="KW-0067">ATP-binding</keyword>
<accession>A0A8S5UGZ3</accession>
<dbReference type="EMBL" id="BK016086">
    <property type="protein sequence ID" value="DAF93666.1"/>
    <property type="molecule type" value="Genomic_DNA"/>
</dbReference>
<sequence length="61" mass="7140">MPVILVMLLAIWWMYEWARPWGGAMKRKIPSIFCGFGLWCRDLPGNHVDYGHCSFCGHKKK</sequence>
<dbReference type="GO" id="GO:0005524">
    <property type="term" value="F:ATP binding"/>
    <property type="evidence" value="ECO:0007669"/>
    <property type="project" value="UniProtKB-KW"/>
</dbReference>
<name>A0A8S5UGZ3_9CAUD</name>
<keyword evidence="1" id="KW-0645">Protease</keyword>
<evidence type="ECO:0000313" key="1">
    <source>
        <dbReference type="EMBL" id="DAF93666.1"/>
    </source>
</evidence>
<protein>
    <submittedName>
        <fullName evidence="1">ATP-dependent Clp protease ATP-binding subunit</fullName>
    </submittedName>
</protein>